<protein>
    <recommendedName>
        <fullName evidence="4">Secreted protein</fullName>
    </recommendedName>
</protein>
<organism evidence="2 3">
    <name type="scientific">Umezawaea tangerina</name>
    <dbReference type="NCBI Taxonomy" id="84725"/>
    <lineage>
        <taxon>Bacteria</taxon>
        <taxon>Bacillati</taxon>
        <taxon>Actinomycetota</taxon>
        <taxon>Actinomycetes</taxon>
        <taxon>Pseudonocardiales</taxon>
        <taxon>Pseudonocardiaceae</taxon>
        <taxon>Umezawaea</taxon>
    </lineage>
</organism>
<dbReference type="EMBL" id="PVTF01000014">
    <property type="protein sequence ID" value="PRY35085.1"/>
    <property type="molecule type" value="Genomic_DNA"/>
</dbReference>
<accession>A0A2T0SNV0</accession>
<comment type="caution">
    <text evidence="2">The sequence shown here is derived from an EMBL/GenBank/DDBJ whole genome shotgun (WGS) entry which is preliminary data.</text>
</comment>
<keyword evidence="1" id="KW-0732">Signal</keyword>
<name>A0A2T0SNV0_9PSEU</name>
<feature type="signal peptide" evidence="1">
    <location>
        <begin position="1"/>
        <end position="26"/>
    </location>
</feature>
<evidence type="ECO:0000313" key="2">
    <source>
        <dbReference type="EMBL" id="PRY35085.1"/>
    </source>
</evidence>
<proteinExistence type="predicted"/>
<dbReference type="Proteomes" id="UP000239494">
    <property type="component" value="Unassembled WGS sequence"/>
</dbReference>
<reference evidence="2 3" key="1">
    <citation type="submission" date="2018-03" db="EMBL/GenBank/DDBJ databases">
        <title>Genomic Encyclopedia of Archaeal and Bacterial Type Strains, Phase II (KMG-II): from individual species to whole genera.</title>
        <authorList>
            <person name="Goeker M."/>
        </authorList>
    </citation>
    <scope>NUCLEOTIDE SEQUENCE [LARGE SCALE GENOMIC DNA]</scope>
    <source>
        <strain evidence="2 3">DSM 44720</strain>
    </source>
</reference>
<evidence type="ECO:0000313" key="3">
    <source>
        <dbReference type="Proteomes" id="UP000239494"/>
    </source>
</evidence>
<keyword evidence="3" id="KW-1185">Reference proteome</keyword>
<sequence>MRATKVFVTGIALIAGTLFTATPAHATWNDPKVNVSGHLDCGGAQEATWVWYEASNGEHGWADTSKWTSVNGWCRAHSLSSSRSSPTRST</sequence>
<feature type="chain" id="PRO_5015747552" description="Secreted protein" evidence="1">
    <location>
        <begin position="27"/>
        <end position="90"/>
    </location>
</feature>
<evidence type="ECO:0008006" key="4">
    <source>
        <dbReference type="Google" id="ProtNLM"/>
    </source>
</evidence>
<gene>
    <name evidence="2" type="ORF">CLV43_1143</name>
</gene>
<evidence type="ECO:0000256" key="1">
    <source>
        <dbReference type="SAM" id="SignalP"/>
    </source>
</evidence>
<dbReference type="AlphaFoldDB" id="A0A2T0SNV0"/>